<dbReference type="GO" id="GO:0015288">
    <property type="term" value="F:porin activity"/>
    <property type="evidence" value="ECO:0007669"/>
    <property type="project" value="UniProtKB-KW"/>
</dbReference>
<dbReference type="AlphaFoldDB" id="A0A147HBU0"/>
<dbReference type="InterPro" id="IPR040716">
    <property type="entry name" value="Wza_C"/>
</dbReference>
<evidence type="ECO:0000256" key="2">
    <source>
        <dbReference type="ARBA" id="ARBA00009450"/>
    </source>
</evidence>
<dbReference type="InterPro" id="IPR003715">
    <property type="entry name" value="Poly_export_N"/>
</dbReference>
<dbReference type="GO" id="GO:0009279">
    <property type="term" value="C:cell outer membrane"/>
    <property type="evidence" value="ECO:0007669"/>
    <property type="project" value="UniProtKB-SubCell"/>
</dbReference>
<dbReference type="Gene3D" id="1.20.5.70">
    <property type="match status" value="1"/>
</dbReference>
<keyword evidence="7" id="KW-0732">Signal</keyword>
<evidence type="ECO:0000256" key="13">
    <source>
        <dbReference type="ARBA" id="ARBA00023237"/>
    </source>
</evidence>
<dbReference type="RefSeq" id="WP_058640426.1">
    <property type="nucleotide sequence ID" value="NZ_LDSL01000018.1"/>
</dbReference>
<evidence type="ECO:0000256" key="1">
    <source>
        <dbReference type="ARBA" id="ARBA00004571"/>
    </source>
</evidence>
<evidence type="ECO:0000313" key="18">
    <source>
        <dbReference type="EMBL" id="KTT27314.1"/>
    </source>
</evidence>
<keyword evidence="5 18" id="KW-0762">Sugar transport</keyword>
<gene>
    <name evidence="18" type="ORF">NS331_02460</name>
</gene>
<name>A0A147HBU0_9BURK</name>
<dbReference type="Proteomes" id="UP000072741">
    <property type="component" value="Unassembled WGS sequence"/>
</dbReference>
<evidence type="ECO:0000256" key="7">
    <source>
        <dbReference type="ARBA" id="ARBA00022729"/>
    </source>
</evidence>
<evidence type="ECO:0000256" key="3">
    <source>
        <dbReference type="ARBA" id="ARBA00022448"/>
    </source>
</evidence>
<dbReference type="Gene3D" id="3.10.560.10">
    <property type="entry name" value="Outer membrane lipoprotein wza domain like"/>
    <property type="match status" value="2"/>
</dbReference>
<evidence type="ECO:0000256" key="4">
    <source>
        <dbReference type="ARBA" id="ARBA00022452"/>
    </source>
</evidence>
<keyword evidence="9" id="KW-0406">Ion transport</keyword>
<evidence type="ECO:0000259" key="16">
    <source>
        <dbReference type="Pfam" id="PF18412"/>
    </source>
</evidence>
<dbReference type="OrthoDB" id="9815244at2"/>
<evidence type="ECO:0000256" key="10">
    <source>
        <dbReference type="ARBA" id="ARBA00023114"/>
    </source>
</evidence>
<evidence type="ECO:0000256" key="12">
    <source>
        <dbReference type="ARBA" id="ARBA00023139"/>
    </source>
</evidence>
<keyword evidence="6" id="KW-0812">Transmembrane</keyword>
<dbReference type="PROSITE" id="PS51257">
    <property type="entry name" value="PROKAR_LIPOPROTEIN"/>
    <property type="match status" value="1"/>
</dbReference>
<dbReference type="Pfam" id="PF18412">
    <property type="entry name" value="Wza_C"/>
    <property type="match status" value="1"/>
</dbReference>
<proteinExistence type="inferred from homology"/>
<dbReference type="InterPro" id="IPR049712">
    <property type="entry name" value="Poly_export"/>
</dbReference>
<keyword evidence="3" id="KW-0813">Transport</keyword>
<dbReference type="PANTHER" id="PTHR33619">
    <property type="entry name" value="POLYSACCHARIDE EXPORT PROTEIN GFCE-RELATED"/>
    <property type="match status" value="1"/>
</dbReference>
<dbReference type="Gene3D" id="3.30.1950.10">
    <property type="entry name" value="wza like domain"/>
    <property type="match status" value="1"/>
</dbReference>
<evidence type="ECO:0000256" key="9">
    <source>
        <dbReference type="ARBA" id="ARBA00023065"/>
    </source>
</evidence>
<feature type="domain" description="SLBB" evidence="17">
    <location>
        <begin position="196"/>
        <end position="273"/>
    </location>
</feature>
<comment type="caution">
    <text evidence="18">The sequence shown here is derived from an EMBL/GenBank/DDBJ whole genome shotgun (WGS) entry which is preliminary data.</text>
</comment>
<evidence type="ECO:0000259" key="17">
    <source>
        <dbReference type="Pfam" id="PF22461"/>
    </source>
</evidence>
<keyword evidence="8" id="KW-0625">Polysaccharide transport</keyword>
<evidence type="ECO:0000256" key="14">
    <source>
        <dbReference type="ARBA" id="ARBA00023288"/>
    </source>
</evidence>
<dbReference type="PANTHER" id="PTHR33619:SF3">
    <property type="entry name" value="POLYSACCHARIDE EXPORT PROTEIN GFCE-RELATED"/>
    <property type="match status" value="1"/>
</dbReference>
<keyword evidence="19" id="KW-1185">Reference proteome</keyword>
<feature type="domain" description="SLBB" evidence="17">
    <location>
        <begin position="280"/>
        <end position="363"/>
    </location>
</feature>
<comment type="subcellular location">
    <subcellularLocation>
        <location evidence="1">Cell outer membrane</location>
        <topology evidence="1">Multi-pass membrane protein</topology>
    </subcellularLocation>
</comment>
<keyword evidence="4" id="KW-1134">Transmembrane beta strand</keyword>
<protein>
    <submittedName>
        <fullName evidence="18">Sugar transporter</fullName>
    </submittedName>
</protein>
<evidence type="ECO:0000256" key="6">
    <source>
        <dbReference type="ARBA" id="ARBA00022692"/>
    </source>
</evidence>
<dbReference type="PATRIC" id="fig|433924.3.peg.1766"/>
<evidence type="ECO:0000256" key="11">
    <source>
        <dbReference type="ARBA" id="ARBA00023136"/>
    </source>
</evidence>
<dbReference type="Pfam" id="PF22461">
    <property type="entry name" value="SLBB_2"/>
    <property type="match status" value="2"/>
</dbReference>
<sequence>MARIPRSEQVVDLKFPVNVPAWTALAAAAALQGCTVIPGPGPVGPYADQSELPPKFQYVPDEAPEGRITPITTALVRTLQQFAPKGVPADVQALFGKPDPYTIGPGDVVGVIVYDHPELLPNAGAVISQSVDPTGVSVAPGFIVAGNGEISFPYVGRVKLEGLTESEASDLLARRLARNIQSPQVTVRIQSFRSRRAYVEGQVRTPGSQIFTDLPMTAAEAINRAGGIVDAGDRSSIVLTRGGRSTRIDLPALREAGHDLTDIPLRNGDTIYVGTREDTKIYVMGEVLRPTALALRGSGRLMLNEALGEAGGPSLDTSNPGQIYVIRKGVTGSPAIFQLDAKNPAALALASQFPLRPQDVVYIDPVPLVRWNRVISLILPSASAVNVGSETIDRARGW</sequence>
<dbReference type="GO" id="GO:0015159">
    <property type="term" value="F:polysaccharide transmembrane transporter activity"/>
    <property type="evidence" value="ECO:0007669"/>
    <property type="project" value="InterPro"/>
</dbReference>
<feature type="domain" description="Outer-membrane lipoprotein Wza C-terminal" evidence="16">
    <location>
        <begin position="366"/>
        <end position="394"/>
    </location>
</feature>
<evidence type="ECO:0000313" key="19">
    <source>
        <dbReference type="Proteomes" id="UP000072741"/>
    </source>
</evidence>
<evidence type="ECO:0000256" key="8">
    <source>
        <dbReference type="ARBA" id="ARBA00023047"/>
    </source>
</evidence>
<dbReference type="Pfam" id="PF02563">
    <property type="entry name" value="Poly_export"/>
    <property type="match status" value="1"/>
</dbReference>
<keyword evidence="13" id="KW-0998">Cell outer membrane</keyword>
<reference evidence="18 19" key="1">
    <citation type="journal article" date="2016" name="Front. Microbiol.">
        <title>Genomic Resource of Rice Seed Associated Bacteria.</title>
        <authorList>
            <person name="Midha S."/>
            <person name="Bansal K."/>
            <person name="Sharma S."/>
            <person name="Kumar N."/>
            <person name="Patil P.P."/>
            <person name="Chaudhry V."/>
            <person name="Patil P.B."/>
        </authorList>
    </citation>
    <scope>NUCLEOTIDE SEQUENCE [LARGE SCALE GENOMIC DNA]</scope>
    <source>
        <strain evidence="18 19">NS331</strain>
    </source>
</reference>
<keyword evidence="11" id="KW-0472">Membrane</keyword>
<dbReference type="EMBL" id="LDSL01000018">
    <property type="protein sequence ID" value="KTT27314.1"/>
    <property type="molecule type" value="Genomic_DNA"/>
</dbReference>
<dbReference type="InterPro" id="IPR054765">
    <property type="entry name" value="SLBB_dom"/>
</dbReference>
<dbReference type="GO" id="GO:0006811">
    <property type="term" value="P:monoatomic ion transport"/>
    <property type="evidence" value="ECO:0007669"/>
    <property type="project" value="UniProtKB-KW"/>
</dbReference>
<evidence type="ECO:0000256" key="5">
    <source>
        <dbReference type="ARBA" id="ARBA00022597"/>
    </source>
</evidence>
<dbReference type="GO" id="GO:0046930">
    <property type="term" value="C:pore complex"/>
    <property type="evidence" value="ECO:0007669"/>
    <property type="project" value="UniProtKB-KW"/>
</dbReference>
<accession>A0A147HBU0</accession>
<evidence type="ECO:0000259" key="15">
    <source>
        <dbReference type="Pfam" id="PF02563"/>
    </source>
</evidence>
<keyword evidence="14" id="KW-0449">Lipoprotein</keyword>
<comment type="similarity">
    <text evidence="2">Belongs to the BexD/CtrA/VexA family.</text>
</comment>
<organism evidence="18 19">
    <name type="scientific">Pseudacidovorax intermedius</name>
    <dbReference type="NCBI Taxonomy" id="433924"/>
    <lineage>
        <taxon>Bacteria</taxon>
        <taxon>Pseudomonadati</taxon>
        <taxon>Pseudomonadota</taxon>
        <taxon>Betaproteobacteria</taxon>
        <taxon>Burkholderiales</taxon>
        <taxon>Comamonadaceae</taxon>
        <taxon>Pseudacidovorax</taxon>
    </lineage>
</organism>
<keyword evidence="10" id="KW-0626">Porin</keyword>
<keyword evidence="12" id="KW-0564">Palmitate</keyword>
<feature type="domain" description="Polysaccharide export protein N-terminal" evidence="15">
    <location>
        <begin position="98"/>
        <end position="189"/>
    </location>
</feature>